<evidence type="ECO:0000313" key="5">
    <source>
        <dbReference type="Proteomes" id="UP001216253"/>
    </source>
</evidence>
<dbReference type="SUPFAM" id="SSF56954">
    <property type="entry name" value="Outer membrane efflux proteins (OEP)"/>
    <property type="match status" value="1"/>
</dbReference>
<accession>A0ABT5WR89</accession>
<evidence type="ECO:0000256" key="1">
    <source>
        <dbReference type="ARBA" id="ARBA00007613"/>
    </source>
</evidence>
<sequence length="466" mass="49140">MRPALSALLSLALVGCTVGPDYAPPKATISDTWLEPAAPGSLDPRWWASFGDAQLVALVERALASSPDLREAEARLAEARAGRDAARGGALPQAEAKGSATHTVLSENGQLPIGNLPGFARSFPLYDLGFDANWEIDFWGRNRRQVEVADARVDAAQWGQRDVMVMLLAELARNYVELRRAQADLAAADERLAALTELARLTRLRFAAGEADRIAAEDAEGQRAAASAAKARIEAEAASAAYAIAVLVGEAPEALVPGLRQPAPIPAPPETIANGVRSELLERRPDVRRAERELAAATADIGVATADLFPRFSLIGSVGQQARSVSDLASGDSTRLAIGPGFSWPVFSGGRIRAQIRGADARAQGAAARYDKAVVTALSDSESAANRFAQASLAARDAADAAARADRAYALAEMRTTRGEADRLTLMNARITRVQARQQLADANGARATAAIALFKALGGGWQQTP</sequence>
<protein>
    <submittedName>
        <fullName evidence="4">TolC family protein</fullName>
    </submittedName>
</protein>
<dbReference type="NCBIfam" id="TIGR01845">
    <property type="entry name" value="outer_NodT"/>
    <property type="match status" value="1"/>
</dbReference>
<comment type="subcellular location">
    <subcellularLocation>
        <location evidence="2">Cell membrane</location>
        <topology evidence="2">Lipid-anchor</topology>
    </subcellularLocation>
</comment>
<dbReference type="PROSITE" id="PS51257">
    <property type="entry name" value="PROKAR_LIPOPROTEIN"/>
    <property type="match status" value="1"/>
</dbReference>
<dbReference type="EMBL" id="JARESE010000044">
    <property type="protein sequence ID" value="MDE8652566.1"/>
    <property type="molecule type" value="Genomic_DNA"/>
</dbReference>
<dbReference type="PANTHER" id="PTHR30203:SF25">
    <property type="entry name" value="OUTER MEMBRANE PROTEIN-RELATED"/>
    <property type="match status" value="1"/>
</dbReference>
<keyword evidence="2" id="KW-0732">Signal</keyword>
<keyword evidence="2" id="KW-1134">Transmembrane beta strand</keyword>
<dbReference type="InterPro" id="IPR003423">
    <property type="entry name" value="OMP_efflux"/>
</dbReference>
<comment type="similarity">
    <text evidence="1 2">Belongs to the outer membrane factor (OMF) (TC 1.B.17) family.</text>
</comment>
<dbReference type="Pfam" id="PF02321">
    <property type="entry name" value="OEP"/>
    <property type="match status" value="2"/>
</dbReference>
<dbReference type="RefSeq" id="WP_275228650.1">
    <property type="nucleotide sequence ID" value="NZ_JARESE010000044.1"/>
</dbReference>
<keyword evidence="2" id="KW-0564">Palmitate</keyword>
<proteinExistence type="inferred from homology"/>
<reference evidence="4 5" key="1">
    <citation type="submission" date="2023-03" db="EMBL/GenBank/DDBJ databases">
        <title>NovoSphingobium album sp. nov. isolated from polycyclic aromatic hydrocarbons- and heavy-metal polluted soil.</title>
        <authorList>
            <person name="Liu Z."/>
            <person name="Wang K."/>
        </authorList>
    </citation>
    <scope>NUCLEOTIDE SEQUENCE [LARGE SCALE GENOMIC DNA]</scope>
    <source>
        <strain evidence="4 5">H3SJ31-1</strain>
    </source>
</reference>
<keyword evidence="2" id="KW-0472">Membrane</keyword>
<evidence type="ECO:0000256" key="2">
    <source>
        <dbReference type="RuleBase" id="RU362097"/>
    </source>
</evidence>
<feature type="signal peptide" evidence="2">
    <location>
        <begin position="1"/>
        <end position="23"/>
    </location>
</feature>
<dbReference type="Proteomes" id="UP001216253">
    <property type="component" value="Unassembled WGS sequence"/>
</dbReference>
<evidence type="ECO:0000256" key="3">
    <source>
        <dbReference type="SAM" id="Coils"/>
    </source>
</evidence>
<comment type="caution">
    <text evidence="4">The sequence shown here is derived from an EMBL/GenBank/DDBJ whole genome shotgun (WGS) entry which is preliminary data.</text>
</comment>
<dbReference type="Gene3D" id="1.20.1600.10">
    <property type="entry name" value="Outer membrane efflux proteins (OEP)"/>
    <property type="match status" value="1"/>
</dbReference>
<gene>
    <name evidence="4" type="ORF">PYV00_12725</name>
</gene>
<feature type="coiled-coil region" evidence="3">
    <location>
        <begin position="168"/>
        <end position="236"/>
    </location>
</feature>
<dbReference type="Gene3D" id="2.20.200.10">
    <property type="entry name" value="Outer membrane efflux proteins (OEP)"/>
    <property type="match status" value="1"/>
</dbReference>
<dbReference type="PANTHER" id="PTHR30203">
    <property type="entry name" value="OUTER MEMBRANE CATION EFFLUX PROTEIN"/>
    <property type="match status" value="1"/>
</dbReference>
<evidence type="ECO:0000313" key="4">
    <source>
        <dbReference type="EMBL" id="MDE8652566.1"/>
    </source>
</evidence>
<feature type="chain" id="PRO_5044973104" evidence="2">
    <location>
        <begin position="24"/>
        <end position="466"/>
    </location>
</feature>
<name>A0ABT5WR89_9SPHN</name>
<keyword evidence="2" id="KW-0449">Lipoprotein</keyword>
<keyword evidence="5" id="KW-1185">Reference proteome</keyword>
<keyword evidence="3" id="KW-0175">Coiled coil</keyword>
<organism evidence="4 5">
    <name type="scientific">Novosphingobium album</name>
    <name type="common">ex Liu et al. 2023</name>
    <dbReference type="NCBI Taxonomy" id="3031130"/>
    <lineage>
        <taxon>Bacteria</taxon>
        <taxon>Pseudomonadati</taxon>
        <taxon>Pseudomonadota</taxon>
        <taxon>Alphaproteobacteria</taxon>
        <taxon>Sphingomonadales</taxon>
        <taxon>Sphingomonadaceae</taxon>
        <taxon>Novosphingobium</taxon>
    </lineage>
</organism>
<keyword evidence="2" id="KW-0812">Transmembrane</keyword>
<dbReference type="InterPro" id="IPR010131">
    <property type="entry name" value="MdtP/NodT-like"/>
</dbReference>